<evidence type="ECO:0000313" key="3">
    <source>
        <dbReference type="EMBL" id="SJZ54112.1"/>
    </source>
</evidence>
<dbReference type="PANTHER" id="PTHR42687:SF1">
    <property type="entry name" value="L-THREONINE 3-DEHYDROGENASE, MITOCHONDRIAL"/>
    <property type="match status" value="1"/>
</dbReference>
<sequence>MAKKTVFLTGGTGNMGWAAVQEMIKHPNEINIKMLARKSPKNEEKLKGIMAKPNVQVVWGDLGDYDSILEGVTGSDYVLHIGGMVSPTADWKPYRTQKTNIGAAQNICKAVLAQPNADDIKVCYIGTVAETGDRNYPIHWGRCGDPIKISIYDHYAISKTVAERTFVESGIKNWVVMRQSGILYPNILKNMDPIMFHVPINGVLEWCTVEDSGRLMCNLVLEDEKGTLGADFWNHFFNIGSGEQYRISNYEFECLLLGTLGLAGPEKLFDPNWFITKNFHGQFYADGDKLEEFLHFRENLPVKDYFNRLADQVEFYFKIPRYLPKNLVAACAKPFMKKIASTKDFGTLDWVATRNPERLSAYYGTYEDWAKIPAKWEDFEIKKFAKKTSDADEFKLDHGYDETKPESELDIEDMKQAAKFRGGECLSETMTKGDMATKLKWKCGYCGAEFEASPALILLGGHWCPECYIPQKQWDYDNIARTNPFFAQVWYPNHTKEETNVYKFDDLFQIDGVKWDDIKH</sequence>
<dbReference type="RefSeq" id="WP_242941742.1">
    <property type="nucleotide sequence ID" value="NZ_FUWW01000008.1"/>
</dbReference>
<dbReference type="InterPro" id="IPR051225">
    <property type="entry name" value="NAD(P)_epim/dehydratase"/>
</dbReference>
<dbReference type="Gene3D" id="3.40.50.720">
    <property type="entry name" value="NAD(P)-binding Rossmann-like Domain"/>
    <property type="match status" value="1"/>
</dbReference>
<dbReference type="Pfam" id="PF01370">
    <property type="entry name" value="Epimerase"/>
    <property type="match status" value="1"/>
</dbReference>
<comment type="similarity">
    <text evidence="1">Belongs to the NAD(P)-dependent epimerase/dehydratase family.</text>
</comment>
<dbReference type="GO" id="GO:0006567">
    <property type="term" value="P:L-threonine catabolic process"/>
    <property type="evidence" value="ECO:0007669"/>
    <property type="project" value="TreeGrafter"/>
</dbReference>
<dbReference type="InterPro" id="IPR001509">
    <property type="entry name" value="Epimerase_deHydtase"/>
</dbReference>
<dbReference type="InterPro" id="IPR036291">
    <property type="entry name" value="NAD(P)-bd_dom_sf"/>
</dbReference>
<dbReference type="Proteomes" id="UP000190657">
    <property type="component" value="Unassembled WGS sequence"/>
</dbReference>
<keyword evidence="4" id="KW-1185">Reference proteome</keyword>
<protein>
    <submittedName>
        <fullName evidence="3">Nucleoside-diphosphate-sugar epimerase</fullName>
    </submittedName>
</protein>
<organism evidence="3 4">
    <name type="scientific">Eubacterium coprostanoligenes</name>
    <dbReference type="NCBI Taxonomy" id="290054"/>
    <lineage>
        <taxon>Bacteria</taxon>
        <taxon>Bacillati</taxon>
        <taxon>Bacillota</taxon>
        <taxon>Clostridia</taxon>
        <taxon>Eubacteriales</taxon>
        <taxon>Eubacteriaceae</taxon>
        <taxon>Eubacterium</taxon>
    </lineage>
</organism>
<feature type="domain" description="NAD-dependent epimerase/dehydratase" evidence="2">
    <location>
        <begin position="6"/>
        <end position="166"/>
    </location>
</feature>
<reference evidence="3 4" key="1">
    <citation type="submission" date="2017-02" db="EMBL/GenBank/DDBJ databases">
        <authorList>
            <person name="Peterson S.W."/>
        </authorList>
    </citation>
    <scope>NUCLEOTIDE SEQUENCE [LARGE SCALE GENOMIC DNA]</scope>
    <source>
        <strain evidence="3 4">ATCC 51222</strain>
    </source>
</reference>
<dbReference type="SUPFAM" id="SSF51735">
    <property type="entry name" value="NAD(P)-binding Rossmann-fold domains"/>
    <property type="match status" value="1"/>
</dbReference>
<name>A0A1T4LH52_9FIRM</name>
<evidence type="ECO:0000256" key="1">
    <source>
        <dbReference type="ARBA" id="ARBA00007637"/>
    </source>
</evidence>
<dbReference type="STRING" id="290054.SAMN02745114_00891"/>
<dbReference type="AlphaFoldDB" id="A0A1T4LH52"/>
<evidence type="ECO:0000313" key="4">
    <source>
        <dbReference type="Proteomes" id="UP000190657"/>
    </source>
</evidence>
<dbReference type="PANTHER" id="PTHR42687">
    <property type="entry name" value="L-THREONINE 3-DEHYDROGENASE"/>
    <property type="match status" value="1"/>
</dbReference>
<accession>A0A1T4LH52</accession>
<evidence type="ECO:0000259" key="2">
    <source>
        <dbReference type="Pfam" id="PF01370"/>
    </source>
</evidence>
<gene>
    <name evidence="3" type="ORF">SAMN02745114_00891</name>
</gene>
<proteinExistence type="inferred from homology"/>
<dbReference type="EMBL" id="FUWW01000008">
    <property type="protein sequence ID" value="SJZ54112.1"/>
    <property type="molecule type" value="Genomic_DNA"/>
</dbReference>
<dbReference type="GO" id="GO:0008743">
    <property type="term" value="F:L-threonine 3-dehydrogenase activity"/>
    <property type="evidence" value="ECO:0007669"/>
    <property type="project" value="TreeGrafter"/>
</dbReference>